<dbReference type="RefSeq" id="WP_014021281.1">
    <property type="nucleotide sequence ID" value="NC_015914.1"/>
</dbReference>
<protein>
    <submittedName>
        <fullName evidence="2">Uncharacterized protein</fullName>
    </submittedName>
</protein>
<sequence>MSNFRPNGHTSVKKNRKERKRPANKQTKPTALSSDIDLLLEQVRDLKIDGDKKRLIKIDEKSEEILKVMYPVFSVDVTRFINFLLTRFFQDHPELIDEIRKSFKKL</sequence>
<feature type="compositionally biased region" description="Basic residues" evidence="1">
    <location>
        <begin position="11"/>
        <end position="23"/>
    </location>
</feature>
<evidence type="ECO:0000313" key="2">
    <source>
        <dbReference type="EMBL" id="AEL26991.1"/>
    </source>
</evidence>
<name>G0J7N8_CYCMS</name>
<accession>G0J7N8</accession>
<proteinExistence type="predicted"/>
<keyword evidence="3" id="KW-1185">Reference proteome</keyword>
<evidence type="ECO:0000313" key="3">
    <source>
        <dbReference type="Proteomes" id="UP000001635"/>
    </source>
</evidence>
<reference evidence="3" key="1">
    <citation type="submission" date="2011-07" db="EMBL/GenBank/DDBJ databases">
        <title>The complete genome of Cyclobacterium marinum DSM 745.</title>
        <authorList>
            <person name="Lucas S."/>
            <person name="Han J."/>
            <person name="Lapidus A."/>
            <person name="Bruce D."/>
            <person name="Goodwin L."/>
            <person name="Pitluck S."/>
            <person name="Peters L."/>
            <person name="Kyrpides N."/>
            <person name="Mavromatis K."/>
            <person name="Ivanova N."/>
            <person name="Ovchinnikova G."/>
            <person name="Chertkov O."/>
            <person name="Detter J.C."/>
            <person name="Tapia R."/>
            <person name="Han C."/>
            <person name="Land M."/>
            <person name="Hauser L."/>
            <person name="Markowitz V."/>
            <person name="Cheng J.-F."/>
            <person name="Hugenholtz P."/>
            <person name="Woyke T."/>
            <person name="Wu D."/>
            <person name="Tindall B."/>
            <person name="Schuetze A."/>
            <person name="Brambilla E."/>
            <person name="Klenk H.-P."/>
            <person name="Eisen J.A."/>
        </authorList>
    </citation>
    <scope>NUCLEOTIDE SEQUENCE [LARGE SCALE GENOMIC DNA]</scope>
    <source>
        <strain evidence="3">ATCC 25205 / DSM 745 / LMG 13164 / NCIMB 1802</strain>
    </source>
</reference>
<dbReference type="EMBL" id="CP002955">
    <property type="protein sequence ID" value="AEL26991.1"/>
    <property type="molecule type" value="Genomic_DNA"/>
</dbReference>
<dbReference type="AlphaFoldDB" id="G0J7N8"/>
<organism evidence="2 3">
    <name type="scientific">Cyclobacterium marinum (strain ATCC 25205 / DSM 745 / LMG 13164 / NCIMB 1802)</name>
    <name type="common">Flectobacillus marinus</name>
    <dbReference type="NCBI Taxonomy" id="880070"/>
    <lineage>
        <taxon>Bacteria</taxon>
        <taxon>Pseudomonadati</taxon>
        <taxon>Bacteroidota</taxon>
        <taxon>Cytophagia</taxon>
        <taxon>Cytophagales</taxon>
        <taxon>Cyclobacteriaceae</taxon>
        <taxon>Cyclobacterium</taxon>
    </lineage>
</organism>
<dbReference type="KEGG" id="cmr:Cycma_3266"/>
<dbReference type="STRING" id="880070.Cycma_3266"/>
<gene>
    <name evidence="2" type="ordered locus">Cycma_3266</name>
</gene>
<evidence type="ECO:0000256" key="1">
    <source>
        <dbReference type="SAM" id="MobiDB-lite"/>
    </source>
</evidence>
<dbReference type="eggNOG" id="ENOG50348RX">
    <property type="taxonomic scope" value="Bacteria"/>
</dbReference>
<dbReference type="Proteomes" id="UP000001635">
    <property type="component" value="Chromosome"/>
</dbReference>
<feature type="region of interest" description="Disordered" evidence="1">
    <location>
        <begin position="1"/>
        <end position="31"/>
    </location>
</feature>
<feature type="compositionally biased region" description="Polar residues" evidence="1">
    <location>
        <begin position="1"/>
        <end position="10"/>
    </location>
</feature>
<dbReference type="HOGENOM" id="CLU_2218741_0_0_10"/>